<evidence type="ECO:0000259" key="8">
    <source>
        <dbReference type="Pfam" id="PF00892"/>
    </source>
</evidence>
<proteinExistence type="inferred from homology"/>
<comment type="similarity">
    <text evidence="2">Belongs to the EamA transporter family.</text>
</comment>
<comment type="caution">
    <text evidence="9">The sequence shown here is derived from an EMBL/GenBank/DDBJ whole genome shotgun (WGS) entry which is preliminary data.</text>
</comment>
<organism evidence="9 10">
    <name type="scientific">Sinobaca qinghaiensis</name>
    <dbReference type="NCBI Taxonomy" id="342944"/>
    <lineage>
        <taxon>Bacteria</taxon>
        <taxon>Bacillati</taxon>
        <taxon>Bacillota</taxon>
        <taxon>Bacilli</taxon>
        <taxon>Bacillales</taxon>
        <taxon>Sporolactobacillaceae</taxon>
        <taxon>Sinobaca</taxon>
    </lineage>
</organism>
<evidence type="ECO:0000256" key="6">
    <source>
        <dbReference type="ARBA" id="ARBA00023136"/>
    </source>
</evidence>
<keyword evidence="5 7" id="KW-1133">Transmembrane helix</keyword>
<feature type="transmembrane region" description="Helical" evidence="7">
    <location>
        <begin position="69"/>
        <end position="91"/>
    </location>
</feature>
<dbReference type="InterPro" id="IPR037185">
    <property type="entry name" value="EmrE-like"/>
</dbReference>
<dbReference type="Pfam" id="PF00892">
    <property type="entry name" value="EamA"/>
    <property type="match status" value="2"/>
</dbReference>
<dbReference type="RefSeq" id="WP_120193176.1">
    <property type="nucleotide sequence ID" value="NZ_RAPK01000009.1"/>
</dbReference>
<dbReference type="Proteomes" id="UP000285120">
    <property type="component" value="Unassembled WGS sequence"/>
</dbReference>
<evidence type="ECO:0000256" key="5">
    <source>
        <dbReference type="ARBA" id="ARBA00022989"/>
    </source>
</evidence>
<feature type="transmembrane region" description="Helical" evidence="7">
    <location>
        <begin position="215"/>
        <end position="238"/>
    </location>
</feature>
<feature type="transmembrane region" description="Helical" evidence="7">
    <location>
        <begin position="151"/>
        <end position="172"/>
    </location>
</feature>
<dbReference type="SUPFAM" id="SSF103481">
    <property type="entry name" value="Multidrug resistance efflux transporter EmrE"/>
    <property type="match status" value="2"/>
</dbReference>
<dbReference type="EMBL" id="RAPK01000009">
    <property type="protein sequence ID" value="RKD72778.1"/>
    <property type="molecule type" value="Genomic_DNA"/>
</dbReference>
<dbReference type="InterPro" id="IPR050638">
    <property type="entry name" value="AA-Vitamin_Transporters"/>
</dbReference>
<evidence type="ECO:0000256" key="3">
    <source>
        <dbReference type="ARBA" id="ARBA00022475"/>
    </source>
</evidence>
<evidence type="ECO:0000313" key="10">
    <source>
        <dbReference type="Proteomes" id="UP000285120"/>
    </source>
</evidence>
<dbReference type="OrthoDB" id="4529062at2"/>
<evidence type="ECO:0000256" key="1">
    <source>
        <dbReference type="ARBA" id="ARBA00004651"/>
    </source>
</evidence>
<dbReference type="PANTHER" id="PTHR32322:SF18">
    <property type="entry name" value="S-ADENOSYLMETHIONINE_S-ADENOSYLHOMOCYSTEINE TRANSPORTER"/>
    <property type="match status" value="1"/>
</dbReference>
<feature type="transmembrane region" description="Helical" evidence="7">
    <location>
        <begin position="97"/>
        <end position="118"/>
    </location>
</feature>
<keyword evidence="10" id="KW-1185">Reference proteome</keyword>
<feature type="transmembrane region" description="Helical" evidence="7">
    <location>
        <begin position="125"/>
        <end position="145"/>
    </location>
</feature>
<sequence length="306" mass="32855">MNGSAQWINYMLLFGVMIMWGMNVTAIKVLVEYVPPAAMQSWRILLAGLVLAAIISIKGEWRRITKKQVVYIIFASLTGVTAHHLFLAFGLANTTAVNGSLIVALVPVFTSILALLILGDPFTRIKFIGIVSAFTGVCFVIIAGSDSGAESIASGDILMLAAVFAQALSFIFIRKATSDLSPRLVTGIMFIVGSMGLFLFSALLEPEGLPPLGEIPAGVWMIFLGSSVLATALGHQVFNLSIQKIGAGETAVFNNFVPFFGMVGSVLFLGESIYMLQGIGFLLIVAGVLMGTGYLEQKWMQKRKAY</sequence>
<evidence type="ECO:0000256" key="7">
    <source>
        <dbReference type="SAM" id="Phobius"/>
    </source>
</evidence>
<keyword evidence="6 7" id="KW-0472">Membrane</keyword>
<keyword evidence="4 7" id="KW-0812">Transmembrane</keyword>
<feature type="transmembrane region" description="Helical" evidence="7">
    <location>
        <begin position="7"/>
        <end position="31"/>
    </location>
</feature>
<dbReference type="InterPro" id="IPR000620">
    <property type="entry name" value="EamA_dom"/>
</dbReference>
<name>A0A419V2Q8_9BACL</name>
<comment type="subcellular location">
    <subcellularLocation>
        <location evidence="1">Cell membrane</location>
        <topology evidence="1">Multi-pass membrane protein</topology>
    </subcellularLocation>
</comment>
<feature type="domain" description="EamA" evidence="8">
    <location>
        <begin position="154"/>
        <end position="290"/>
    </location>
</feature>
<dbReference type="GO" id="GO:0005886">
    <property type="term" value="C:plasma membrane"/>
    <property type="evidence" value="ECO:0007669"/>
    <property type="project" value="UniProtKB-SubCell"/>
</dbReference>
<feature type="transmembrane region" description="Helical" evidence="7">
    <location>
        <begin position="250"/>
        <end position="269"/>
    </location>
</feature>
<dbReference type="AlphaFoldDB" id="A0A419V2Q8"/>
<evidence type="ECO:0000256" key="4">
    <source>
        <dbReference type="ARBA" id="ARBA00022692"/>
    </source>
</evidence>
<feature type="transmembrane region" description="Helical" evidence="7">
    <location>
        <begin position="275"/>
        <end position="295"/>
    </location>
</feature>
<evidence type="ECO:0000313" key="9">
    <source>
        <dbReference type="EMBL" id="RKD72778.1"/>
    </source>
</evidence>
<feature type="domain" description="EamA" evidence="8">
    <location>
        <begin position="10"/>
        <end position="141"/>
    </location>
</feature>
<protein>
    <submittedName>
        <fullName evidence="9">EamA domain-containing membrane protein RarD</fullName>
    </submittedName>
</protein>
<keyword evidence="3" id="KW-1003">Cell membrane</keyword>
<accession>A0A419V2Q8</accession>
<feature type="transmembrane region" description="Helical" evidence="7">
    <location>
        <begin position="37"/>
        <end position="57"/>
    </location>
</feature>
<evidence type="ECO:0000256" key="2">
    <source>
        <dbReference type="ARBA" id="ARBA00007362"/>
    </source>
</evidence>
<gene>
    <name evidence="9" type="ORF">ATL39_1974</name>
</gene>
<feature type="transmembrane region" description="Helical" evidence="7">
    <location>
        <begin position="184"/>
        <end position="203"/>
    </location>
</feature>
<dbReference type="PANTHER" id="PTHR32322">
    <property type="entry name" value="INNER MEMBRANE TRANSPORTER"/>
    <property type="match status" value="1"/>
</dbReference>
<reference evidence="9 10" key="1">
    <citation type="submission" date="2018-09" db="EMBL/GenBank/DDBJ databases">
        <title>Genomic Encyclopedia of Archaeal and Bacterial Type Strains, Phase II (KMG-II): from individual species to whole genera.</title>
        <authorList>
            <person name="Goeker M."/>
        </authorList>
    </citation>
    <scope>NUCLEOTIDE SEQUENCE [LARGE SCALE GENOMIC DNA]</scope>
    <source>
        <strain evidence="9 10">DSM 17008</strain>
    </source>
</reference>